<organism evidence="1">
    <name type="scientific">marine metagenome</name>
    <dbReference type="NCBI Taxonomy" id="408172"/>
    <lineage>
        <taxon>unclassified sequences</taxon>
        <taxon>metagenomes</taxon>
        <taxon>ecological metagenomes</taxon>
    </lineage>
</organism>
<dbReference type="EMBL" id="UINC01018463">
    <property type="protein sequence ID" value="SVA77578.1"/>
    <property type="molecule type" value="Genomic_DNA"/>
</dbReference>
<protein>
    <submittedName>
        <fullName evidence="1">Uncharacterized protein</fullName>
    </submittedName>
</protein>
<reference evidence="1" key="1">
    <citation type="submission" date="2018-05" db="EMBL/GenBank/DDBJ databases">
        <authorList>
            <person name="Lanie J.A."/>
            <person name="Ng W.-L."/>
            <person name="Kazmierczak K.M."/>
            <person name="Andrzejewski T.M."/>
            <person name="Davidsen T.M."/>
            <person name="Wayne K.J."/>
            <person name="Tettelin H."/>
            <person name="Glass J.I."/>
            <person name="Rusch D."/>
            <person name="Podicherti R."/>
            <person name="Tsui H.-C.T."/>
            <person name="Winkler M.E."/>
        </authorList>
    </citation>
    <scope>NUCLEOTIDE SEQUENCE</scope>
</reference>
<feature type="non-terminal residue" evidence="1">
    <location>
        <position position="101"/>
    </location>
</feature>
<name>A0A381YKI7_9ZZZZ</name>
<proteinExistence type="predicted"/>
<feature type="non-terminal residue" evidence="1">
    <location>
        <position position="1"/>
    </location>
</feature>
<accession>A0A381YKI7</accession>
<gene>
    <name evidence="1" type="ORF">METZ01_LOCUS130432</name>
</gene>
<sequence length="101" mass="11079">VSSQAKKNVTKKATKKKAYLTKSRYVDGLWCTRKLWRGVHQPAPEAAVRPFSPIDLGNRVGRGARILFPGGAEVPEESGAYSRATDNTRALLDNPKVPALF</sequence>
<dbReference type="AlphaFoldDB" id="A0A381YKI7"/>
<evidence type="ECO:0000313" key="1">
    <source>
        <dbReference type="EMBL" id="SVA77578.1"/>
    </source>
</evidence>